<evidence type="ECO:0000256" key="1">
    <source>
        <dbReference type="SAM" id="Phobius"/>
    </source>
</evidence>
<keyword evidence="1" id="KW-0812">Transmembrane</keyword>
<gene>
    <name evidence="2" type="ORF">GKIL_1236</name>
</gene>
<keyword evidence="1" id="KW-1133">Transmembrane helix</keyword>
<dbReference type="HOGENOM" id="CLU_1259941_0_0_3"/>
<dbReference type="eggNOG" id="COG3167">
    <property type="taxonomic scope" value="Bacteria"/>
</dbReference>
<dbReference type="InterPro" id="IPR014717">
    <property type="entry name" value="Transl_elong_EF1B/ribsomal_bS6"/>
</dbReference>
<dbReference type="Proteomes" id="UP000017396">
    <property type="component" value="Chromosome"/>
</dbReference>
<dbReference type="GO" id="GO:0043107">
    <property type="term" value="P:type IV pilus-dependent motility"/>
    <property type="evidence" value="ECO:0007669"/>
    <property type="project" value="InterPro"/>
</dbReference>
<dbReference type="KEGG" id="glj:GKIL_1236"/>
<dbReference type="Gene3D" id="3.30.70.60">
    <property type="match status" value="1"/>
</dbReference>
<dbReference type="EMBL" id="CP003587">
    <property type="protein sequence ID" value="AGY57482.1"/>
    <property type="molecule type" value="Genomic_DNA"/>
</dbReference>
<dbReference type="OrthoDB" id="483469at2"/>
<feature type="transmembrane region" description="Helical" evidence="1">
    <location>
        <begin position="16"/>
        <end position="38"/>
    </location>
</feature>
<dbReference type="RefSeq" id="WP_023172572.1">
    <property type="nucleotide sequence ID" value="NC_022600.1"/>
</dbReference>
<proteinExistence type="predicted"/>
<dbReference type="Pfam" id="PF04350">
    <property type="entry name" value="PilO"/>
    <property type="match status" value="1"/>
</dbReference>
<dbReference type="InterPro" id="IPR007445">
    <property type="entry name" value="PilO"/>
</dbReference>
<sequence length="221" mass="23814">MSSTTRLFGIELDRRGISLLVGLGGMLVVGLIAAQITIPQYNRIADLDSQLYQKNLEQKSKQIELEQAPKLTAERARSARLLAAVTSLIPPADKLPSLLVDTTRLVRANRAELRQFTPNPTRAIPEAAGAANIQANSARIRLNGSFAEILALMRDIERLEALVRIENVTIKAAEDKSGTPAQVQVPLPGTPPVQPLTAEFDLTAYVLGKGAAPPPPAKSDR</sequence>
<protein>
    <submittedName>
        <fullName evidence="2">Tfp pilus assembly protein PilO</fullName>
    </submittedName>
</protein>
<evidence type="ECO:0000313" key="3">
    <source>
        <dbReference type="Proteomes" id="UP000017396"/>
    </source>
</evidence>
<dbReference type="GO" id="GO:0043683">
    <property type="term" value="P:type IV pilus assembly"/>
    <property type="evidence" value="ECO:0007669"/>
    <property type="project" value="InterPro"/>
</dbReference>
<accession>U5QEV0</accession>
<dbReference type="AlphaFoldDB" id="U5QEV0"/>
<reference evidence="2 3" key="1">
    <citation type="journal article" date="2013" name="PLoS ONE">
        <title>Cultivation and Complete Genome Sequencing of Gloeobacter kilaueensis sp. nov., from a Lava Cave in Kilauea Caldera, Hawai'i.</title>
        <authorList>
            <person name="Saw J.H."/>
            <person name="Schatz M."/>
            <person name="Brown M.V."/>
            <person name="Kunkel D.D."/>
            <person name="Foster J.S."/>
            <person name="Shick H."/>
            <person name="Christensen S."/>
            <person name="Hou S."/>
            <person name="Wan X."/>
            <person name="Donachie S.P."/>
        </authorList>
    </citation>
    <scope>NUCLEOTIDE SEQUENCE [LARGE SCALE GENOMIC DNA]</scope>
    <source>
        <strain evidence="3">JS</strain>
    </source>
</reference>
<dbReference type="STRING" id="1183438.GKIL_1236"/>
<keyword evidence="1" id="KW-0472">Membrane</keyword>
<organism evidence="2 3">
    <name type="scientific">Gloeobacter kilaueensis (strain ATCC BAA-2537 / CCAP 1431/1 / ULC 316 / JS1)</name>
    <dbReference type="NCBI Taxonomy" id="1183438"/>
    <lineage>
        <taxon>Bacteria</taxon>
        <taxon>Bacillati</taxon>
        <taxon>Cyanobacteriota</taxon>
        <taxon>Cyanophyceae</taxon>
        <taxon>Gloeobacterales</taxon>
        <taxon>Gloeobacteraceae</taxon>
        <taxon>Gloeobacter</taxon>
    </lineage>
</organism>
<name>U5QEV0_GLOK1</name>
<evidence type="ECO:0000313" key="2">
    <source>
        <dbReference type="EMBL" id="AGY57482.1"/>
    </source>
</evidence>
<keyword evidence="3" id="KW-1185">Reference proteome</keyword>